<evidence type="ECO:0000313" key="11">
    <source>
        <dbReference type="EMBL" id="RLE14924.1"/>
    </source>
</evidence>
<feature type="transmembrane region" description="Helical" evidence="9">
    <location>
        <begin position="128"/>
        <end position="153"/>
    </location>
</feature>
<protein>
    <submittedName>
        <fullName evidence="11">TRAP transporter small permease</fullName>
    </submittedName>
</protein>
<evidence type="ECO:0000256" key="4">
    <source>
        <dbReference type="ARBA" id="ARBA00022519"/>
    </source>
</evidence>
<proteinExistence type="inferred from homology"/>
<evidence type="ECO:0000256" key="3">
    <source>
        <dbReference type="ARBA" id="ARBA00022475"/>
    </source>
</evidence>
<keyword evidence="5 9" id="KW-0812">Transmembrane</keyword>
<sequence>MRKIAKIIFDFFEVHLASFIFLILIFSIVVQVFSRYVFGHPIPPLFELSIYSFVWVIYLGAPLAKRYRKHIRFDILYRKLPRKAQLFIEIFFDILTNIILLIILIPTIKYASWSYKIKASVLKIPYTYLILCFPIFIVLLFIHNSVWIYYYILEILGKKVPSMENPPWQ</sequence>
<comment type="subcellular location">
    <subcellularLocation>
        <location evidence="1">Cell inner membrane</location>
        <topology evidence="1">Multi-pass membrane protein</topology>
    </subcellularLocation>
</comment>
<dbReference type="AlphaFoldDB" id="A0A662DGE6"/>
<feature type="transmembrane region" description="Helical" evidence="9">
    <location>
        <begin position="86"/>
        <end position="108"/>
    </location>
</feature>
<feature type="domain" description="Tripartite ATP-independent periplasmic transporters DctQ component" evidence="10">
    <location>
        <begin position="25"/>
        <end position="143"/>
    </location>
</feature>
<keyword evidence="2" id="KW-0813">Transport</keyword>
<organism evidence="11 12">
    <name type="scientific">Aerophobetes bacterium</name>
    <dbReference type="NCBI Taxonomy" id="2030807"/>
    <lineage>
        <taxon>Bacteria</taxon>
        <taxon>Candidatus Aerophobota</taxon>
    </lineage>
</organism>
<feature type="transmembrane region" description="Helical" evidence="9">
    <location>
        <begin position="45"/>
        <end position="65"/>
    </location>
</feature>
<name>A0A662DGE6_UNCAE</name>
<evidence type="ECO:0000313" key="12">
    <source>
        <dbReference type="Proteomes" id="UP000267654"/>
    </source>
</evidence>
<evidence type="ECO:0000256" key="2">
    <source>
        <dbReference type="ARBA" id="ARBA00022448"/>
    </source>
</evidence>
<dbReference type="PANTHER" id="PTHR35011">
    <property type="entry name" value="2,3-DIKETO-L-GULONATE TRAP TRANSPORTER SMALL PERMEASE PROTEIN YIAM"/>
    <property type="match status" value="1"/>
</dbReference>
<dbReference type="InterPro" id="IPR055348">
    <property type="entry name" value="DctQ"/>
</dbReference>
<evidence type="ECO:0000256" key="5">
    <source>
        <dbReference type="ARBA" id="ARBA00022692"/>
    </source>
</evidence>
<dbReference type="Pfam" id="PF04290">
    <property type="entry name" value="DctQ"/>
    <property type="match status" value="1"/>
</dbReference>
<keyword evidence="7 9" id="KW-0472">Membrane</keyword>
<evidence type="ECO:0000256" key="9">
    <source>
        <dbReference type="SAM" id="Phobius"/>
    </source>
</evidence>
<evidence type="ECO:0000256" key="1">
    <source>
        <dbReference type="ARBA" id="ARBA00004429"/>
    </source>
</evidence>
<evidence type="ECO:0000256" key="8">
    <source>
        <dbReference type="ARBA" id="ARBA00038436"/>
    </source>
</evidence>
<dbReference type="Proteomes" id="UP000267654">
    <property type="component" value="Unassembled WGS sequence"/>
</dbReference>
<keyword evidence="4" id="KW-0997">Cell inner membrane</keyword>
<keyword evidence="3" id="KW-1003">Cell membrane</keyword>
<dbReference type="InterPro" id="IPR007387">
    <property type="entry name" value="TRAP_DctQ"/>
</dbReference>
<evidence type="ECO:0000259" key="10">
    <source>
        <dbReference type="Pfam" id="PF04290"/>
    </source>
</evidence>
<dbReference type="GO" id="GO:0005886">
    <property type="term" value="C:plasma membrane"/>
    <property type="evidence" value="ECO:0007669"/>
    <property type="project" value="UniProtKB-SubCell"/>
</dbReference>
<gene>
    <name evidence="11" type="ORF">DRI96_00735</name>
</gene>
<feature type="transmembrane region" description="Helical" evidence="9">
    <location>
        <begin position="12"/>
        <end position="33"/>
    </location>
</feature>
<comment type="similarity">
    <text evidence="8">Belongs to the TRAP transporter small permease family.</text>
</comment>
<dbReference type="EMBL" id="QMQB01000017">
    <property type="protein sequence ID" value="RLE14924.1"/>
    <property type="molecule type" value="Genomic_DNA"/>
</dbReference>
<reference evidence="11 12" key="1">
    <citation type="submission" date="2018-06" db="EMBL/GenBank/DDBJ databases">
        <title>Extensive metabolic versatility and redundancy in microbially diverse, dynamic hydrothermal sediments.</title>
        <authorList>
            <person name="Dombrowski N."/>
            <person name="Teske A."/>
            <person name="Baker B.J."/>
        </authorList>
    </citation>
    <scope>NUCLEOTIDE SEQUENCE [LARGE SCALE GENOMIC DNA]</scope>
    <source>
        <strain evidence="11">B19_G9</strain>
    </source>
</reference>
<evidence type="ECO:0000256" key="6">
    <source>
        <dbReference type="ARBA" id="ARBA00022989"/>
    </source>
</evidence>
<accession>A0A662DGE6</accession>
<comment type="caution">
    <text evidence="11">The sequence shown here is derived from an EMBL/GenBank/DDBJ whole genome shotgun (WGS) entry which is preliminary data.</text>
</comment>
<keyword evidence="6 9" id="KW-1133">Transmembrane helix</keyword>
<evidence type="ECO:0000256" key="7">
    <source>
        <dbReference type="ARBA" id="ARBA00023136"/>
    </source>
</evidence>